<organism evidence="2 3">
    <name type="scientific">Caenorhabditis tropicalis</name>
    <dbReference type="NCBI Taxonomy" id="1561998"/>
    <lineage>
        <taxon>Eukaryota</taxon>
        <taxon>Metazoa</taxon>
        <taxon>Ecdysozoa</taxon>
        <taxon>Nematoda</taxon>
        <taxon>Chromadorea</taxon>
        <taxon>Rhabditida</taxon>
        <taxon>Rhabditina</taxon>
        <taxon>Rhabditomorpha</taxon>
        <taxon>Rhabditoidea</taxon>
        <taxon>Rhabditidae</taxon>
        <taxon>Peloderinae</taxon>
        <taxon>Caenorhabditis</taxon>
    </lineage>
</organism>
<sequence length="170" mass="19932">MSPVKKKFVLTHTVKNIFSLKENESNFSEEEEHYGVPWKMRVSHYPGFLGFHLFCNYPKNKGTWSIRVNFEMKLTPKTGKSTTVTATGDFSNDSEFTGWGRNDFRKWEEIMNDSLIDDVFFIEVHAKIIEMTGIEQKKLRNFDESVKQFSDVVLIVNDEKFYVSKLVRIL</sequence>
<dbReference type="SUPFAM" id="SSF49599">
    <property type="entry name" value="TRAF domain-like"/>
    <property type="match status" value="1"/>
</dbReference>
<dbReference type="InterPro" id="IPR002083">
    <property type="entry name" value="MATH/TRAF_dom"/>
</dbReference>
<reference evidence="3" key="1">
    <citation type="submission" date="2016-11" db="UniProtKB">
        <authorList>
            <consortium name="WormBaseParasite"/>
        </authorList>
    </citation>
    <scope>IDENTIFICATION</scope>
</reference>
<dbReference type="AlphaFoldDB" id="A0A1I7TGN7"/>
<keyword evidence="2" id="KW-1185">Reference proteome</keyword>
<accession>A0A1I7TGN7</accession>
<name>A0A1I7TGN7_9PELO</name>
<dbReference type="CDD" id="cd00121">
    <property type="entry name" value="MATH"/>
    <property type="match status" value="1"/>
</dbReference>
<proteinExistence type="predicted"/>
<dbReference type="WBParaSite" id="Csp11.Scaffold608.g5754.t1">
    <property type="protein sequence ID" value="Csp11.Scaffold608.g5754.t1"/>
    <property type="gene ID" value="Csp11.Scaffold608.g5754"/>
</dbReference>
<evidence type="ECO:0000313" key="3">
    <source>
        <dbReference type="WBParaSite" id="Csp11.Scaffold608.g5754.t1"/>
    </source>
</evidence>
<dbReference type="PROSITE" id="PS50144">
    <property type="entry name" value="MATH"/>
    <property type="match status" value="1"/>
</dbReference>
<evidence type="ECO:0000313" key="2">
    <source>
        <dbReference type="Proteomes" id="UP000095282"/>
    </source>
</evidence>
<feature type="domain" description="MATH" evidence="1">
    <location>
        <begin position="7"/>
        <end position="126"/>
    </location>
</feature>
<dbReference type="Pfam" id="PF00917">
    <property type="entry name" value="MATH"/>
    <property type="match status" value="1"/>
</dbReference>
<dbReference type="PANTHER" id="PTHR22743">
    <property type="entry name" value="MEPRIN/TRAF-LIKE MATH FAMILY-C.ELEGANS"/>
    <property type="match status" value="1"/>
</dbReference>
<dbReference type="InterPro" id="IPR008974">
    <property type="entry name" value="TRAF-like"/>
</dbReference>
<dbReference type="SMART" id="SM00061">
    <property type="entry name" value="MATH"/>
    <property type="match status" value="1"/>
</dbReference>
<dbReference type="Gene3D" id="2.60.210.10">
    <property type="entry name" value="Apoptosis, Tumor Necrosis Factor Receptor Associated Protein 2, Chain A"/>
    <property type="match status" value="1"/>
</dbReference>
<protein>
    <submittedName>
        <fullName evidence="3">MATH domain-containing protein</fullName>
    </submittedName>
</protein>
<dbReference type="Proteomes" id="UP000095282">
    <property type="component" value="Unplaced"/>
</dbReference>
<dbReference type="PANTHER" id="PTHR22743:SF165">
    <property type="entry name" value="BTB AND MATH DOMAIN CONTAINING-RELATED"/>
    <property type="match status" value="1"/>
</dbReference>
<evidence type="ECO:0000259" key="1">
    <source>
        <dbReference type="PROSITE" id="PS50144"/>
    </source>
</evidence>
<dbReference type="InterPro" id="IPR052664">
    <property type="entry name" value="BTB-MATH_domain_protein"/>
</dbReference>